<evidence type="ECO:0000313" key="2">
    <source>
        <dbReference type="EMBL" id="SDZ66347.1"/>
    </source>
</evidence>
<feature type="compositionally biased region" description="Pro residues" evidence="1">
    <location>
        <begin position="1"/>
        <end position="10"/>
    </location>
</feature>
<feature type="compositionally biased region" description="Basic and acidic residues" evidence="1">
    <location>
        <begin position="40"/>
        <end position="52"/>
    </location>
</feature>
<dbReference type="Proteomes" id="UP000199632">
    <property type="component" value="Unassembled WGS sequence"/>
</dbReference>
<keyword evidence="3" id="KW-1185">Reference proteome</keyword>
<evidence type="ECO:0000313" key="3">
    <source>
        <dbReference type="Proteomes" id="UP000199632"/>
    </source>
</evidence>
<reference evidence="3" key="1">
    <citation type="submission" date="2016-10" db="EMBL/GenBank/DDBJ databases">
        <authorList>
            <person name="Varghese N."/>
            <person name="Submissions S."/>
        </authorList>
    </citation>
    <scope>NUCLEOTIDE SEQUENCE [LARGE SCALE GENOMIC DNA]</scope>
    <source>
        <strain evidence="3">DSM 44718</strain>
    </source>
</reference>
<accession>A0A1H3UVF1</accession>
<protein>
    <submittedName>
        <fullName evidence="2">Uncharacterized protein</fullName>
    </submittedName>
</protein>
<dbReference type="RefSeq" id="WP_176985340.1">
    <property type="nucleotide sequence ID" value="NZ_FNQB01000006.1"/>
</dbReference>
<evidence type="ECO:0000256" key="1">
    <source>
        <dbReference type="SAM" id="MobiDB-lite"/>
    </source>
</evidence>
<proteinExistence type="predicted"/>
<organism evidence="2 3">
    <name type="scientific">Asanoa ishikariensis</name>
    <dbReference type="NCBI Taxonomy" id="137265"/>
    <lineage>
        <taxon>Bacteria</taxon>
        <taxon>Bacillati</taxon>
        <taxon>Actinomycetota</taxon>
        <taxon>Actinomycetes</taxon>
        <taxon>Micromonosporales</taxon>
        <taxon>Micromonosporaceae</taxon>
        <taxon>Asanoa</taxon>
    </lineage>
</organism>
<dbReference type="EMBL" id="FNQB01000006">
    <property type="protein sequence ID" value="SDZ66347.1"/>
    <property type="molecule type" value="Genomic_DNA"/>
</dbReference>
<dbReference type="AlphaFoldDB" id="A0A1H3UVF1"/>
<dbReference type="STRING" id="137265.SAMN05421684_8161"/>
<sequence>MRRGLAPPPGTVVDPAGLARRPVGPADNALPVNRRPIRRQRLDTPRSLDTPKRLSSTPVRSTRVRSTRVRSTRVGSTRVGSTRVGIALVGSTLVATALVGSTRVATALVGSTRVGSTPIGSTLVGTAQVGSTRVAAARVGTTPRWLDGVEVAGQRGISAVNRLGAARRGGRPRAIAIGQRVPTASGFAALRRRGTLRRSSLRRRGTTEEVEER</sequence>
<feature type="region of interest" description="Disordered" evidence="1">
    <location>
        <begin position="1"/>
        <end position="65"/>
    </location>
</feature>
<gene>
    <name evidence="2" type="ORF">SAMN05421684_8161</name>
</gene>
<name>A0A1H3UVF1_9ACTN</name>